<dbReference type="Pfam" id="PF06527">
    <property type="entry name" value="TniQ"/>
    <property type="match status" value="1"/>
</dbReference>
<sequence>MEGKDTNFFRPFIEYTVHTESETAQYSPLHLQNNINYSCTALYCLEPKGIGTASVESLTSYIIRLSEVHNVPTNWLLNMFKPYLKSDVMLDLVLQKRNYSSTFYINSSNHIAQDVVSACEMLTGNINLWQLTLTNWSGIRKRDLVKEKRVWCPLCLHEMKEKKELYEPLIWNIKLINICLKHKVLLEEKCPFCSYKGNVLQSLSKVGYCPKCRKFLGGINGLNANTGNLDFLWESWKCNIVTEMIINNDQMHHILTPEKITQLIRNMVQHVAAGNQSEFSRRLNLLRTMTGQWCRGGHIPELERLLKFSYYYQVSLVTLLTNFPWEQSHFNTGALRYFTRKTQVIVDPQQLREVLRKIIDRNDYPPLSLAQVIKEVQYTESVLYYNAGEECKLITKRYREYLREQKIIRQEKLYTDIKRAILLLLEQNLPLTEAHIRNILKYRIYYREFIKLRDRILDELNIAL</sequence>
<proteinExistence type="predicted"/>
<dbReference type="InterPro" id="IPR009492">
    <property type="entry name" value="TniQ"/>
</dbReference>
<name>A0A1G4TMC4_9BACL</name>
<keyword evidence="3" id="KW-1185">Reference proteome</keyword>
<dbReference type="RefSeq" id="WP_090676198.1">
    <property type="nucleotide sequence ID" value="NZ_FMTT01000056.1"/>
</dbReference>
<evidence type="ECO:0000313" key="3">
    <source>
        <dbReference type="Proteomes" id="UP000198601"/>
    </source>
</evidence>
<feature type="domain" description="TniQ" evidence="1">
    <location>
        <begin position="51"/>
        <end position="186"/>
    </location>
</feature>
<accession>A0A1G4TMC4</accession>
<evidence type="ECO:0000259" key="1">
    <source>
        <dbReference type="Pfam" id="PF06527"/>
    </source>
</evidence>
<dbReference type="STRING" id="624147.SAMN04487970_105610"/>
<dbReference type="Proteomes" id="UP000198601">
    <property type="component" value="Unassembled WGS sequence"/>
</dbReference>
<dbReference type="EMBL" id="FMTT01000056">
    <property type="protein sequence ID" value="SCW81955.1"/>
    <property type="molecule type" value="Genomic_DNA"/>
</dbReference>
<dbReference type="OrthoDB" id="7029747at2"/>
<organism evidence="2 3">
    <name type="scientific">Paenibacillus tianmuensis</name>
    <dbReference type="NCBI Taxonomy" id="624147"/>
    <lineage>
        <taxon>Bacteria</taxon>
        <taxon>Bacillati</taxon>
        <taxon>Bacillota</taxon>
        <taxon>Bacilli</taxon>
        <taxon>Bacillales</taxon>
        <taxon>Paenibacillaceae</taxon>
        <taxon>Paenibacillus</taxon>
    </lineage>
</organism>
<protein>
    <submittedName>
        <fullName evidence="2">TniQ protein</fullName>
    </submittedName>
</protein>
<gene>
    <name evidence="2" type="ORF">SAMN04487970_105610</name>
</gene>
<evidence type="ECO:0000313" key="2">
    <source>
        <dbReference type="EMBL" id="SCW81955.1"/>
    </source>
</evidence>
<dbReference type="AlphaFoldDB" id="A0A1G4TMC4"/>
<reference evidence="3" key="1">
    <citation type="submission" date="2016-10" db="EMBL/GenBank/DDBJ databases">
        <authorList>
            <person name="Varghese N."/>
            <person name="Submissions S."/>
        </authorList>
    </citation>
    <scope>NUCLEOTIDE SEQUENCE [LARGE SCALE GENOMIC DNA]</scope>
    <source>
        <strain evidence="3">CGMCC 1.8946</strain>
    </source>
</reference>